<reference evidence="2" key="1">
    <citation type="journal article" date="2023" name="Insect Mol. Biol.">
        <title>Genome sequencing provides insights into the evolution of gene families encoding plant cell wall-degrading enzymes in longhorned beetles.</title>
        <authorList>
            <person name="Shin N.R."/>
            <person name="Okamura Y."/>
            <person name="Kirsch R."/>
            <person name="Pauchet Y."/>
        </authorList>
    </citation>
    <scope>NUCLEOTIDE SEQUENCE</scope>
    <source>
        <strain evidence="2">AMC_N1</strain>
    </source>
</reference>
<protein>
    <submittedName>
        <fullName evidence="2">Uncharacterized protein</fullName>
    </submittedName>
</protein>
<sequence>MSESTAEILRRQCTSGPHGLGDPDDLSLRKVEKDVLIPKKMRDIARTQKCVQEVAEFSECCKRTNFPHGG</sequence>
<gene>
    <name evidence="2" type="ORF">NQ318_022453</name>
</gene>
<comment type="caution">
    <text evidence="2">The sequence shown here is derived from an EMBL/GenBank/DDBJ whole genome shotgun (WGS) entry which is preliminary data.</text>
</comment>
<dbReference type="AlphaFoldDB" id="A0AAV8Z7J5"/>
<evidence type="ECO:0000313" key="2">
    <source>
        <dbReference type="EMBL" id="KAJ8959191.1"/>
    </source>
</evidence>
<proteinExistence type="predicted"/>
<name>A0AAV8Z7J5_9CUCU</name>
<dbReference type="Proteomes" id="UP001162162">
    <property type="component" value="Unassembled WGS sequence"/>
</dbReference>
<evidence type="ECO:0000313" key="3">
    <source>
        <dbReference type="Proteomes" id="UP001162162"/>
    </source>
</evidence>
<keyword evidence="3" id="KW-1185">Reference proteome</keyword>
<dbReference type="EMBL" id="JAPWTK010000014">
    <property type="protein sequence ID" value="KAJ8959191.1"/>
    <property type="molecule type" value="Genomic_DNA"/>
</dbReference>
<organism evidence="2 3">
    <name type="scientific">Aromia moschata</name>
    <dbReference type="NCBI Taxonomy" id="1265417"/>
    <lineage>
        <taxon>Eukaryota</taxon>
        <taxon>Metazoa</taxon>
        <taxon>Ecdysozoa</taxon>
        <taxon>Arthropoda</taxon>
        <taxon>Hexapoda</taxon>
        <taxon>Insecta</taxon>
        <taxon>Pterygota</taxon>
        <taxon>Neoptera</taxon>
        <taxon>Endopterygota</taxon>
        <taxon>Coleoptera</taxon>
        <taxon>Polyphaga</taxon>
        <taxon>Cucujiformia</taxon>
        <taxon>Chrysomeloidea</taxon>
        <taxon>Cerambycidae</taxon>
        <taxon>Cerambycinae</taxon>
        <taxon>Callichromatini</taxon>
        <taxon>Aromia</taxon>
    </lineage>
</organism>
<accession>A0AAV8Z7J5</accession>
<evidence type="ECO:0000256" key="1">
    <source>
        <dbReference type="SAM" id="MobiDB-lite"/>
    </source>
</evidence>
<feature type="region of interest" description="Disordered" evidence="1">
    <location>
        <begin position="1"/>
        <end position="26"/>
    </location>
</feature>